<dbReference type="EMBL" id="VUNC01000002">
    <property type="protein sequence ID" value="MST72129.1"/>
    <property type="molecule type" value="Genomic_DNA"/>
</dbReference>
<dbReference type="InterPro" id="IPR000412">
    <property type="entry name" value="ABC_2_transport"/>
</dbReference>
<protein>
    <recommendedName>
        <fullName evidence="9">Transport permease protein</fullName>
    </recommendedName>
</protein>
<dbReference type="InterPro" id="IPR013525">
    <property type="entry name" value="ABC2_TM"/>
</dbReference>
<evidence type="ECO:0000313" key="13">
    <source>
        <dbReference type="Proteomes" id="UP000469325"/>
    </source>
</evidence>
<evidence type="ECO:0000256" key="4">
    <source>
        <dbReference type="ARBA" id="ARBA00022475"/>
    </source>
</evidence>
<dbReference type="InterPro" id="IPR047817">
    <property type="entry name" value="ABC2_TM_bact-type"/>
</dbReference>
<organism evidence="12 13">
    <name type="scientific">Olsenella porci</name>
    <dbReference type="NCBI Taxonomy" id="2652279"/>
    <lineage>
        <taxon>Bacteria</taxon>
        <taxon>Bacillati</taxon>
        <taxon>Actinomycetota</taxon>
        <taxon>Coriobacteriia</taxon>
        <taxon>Coriobacteriales</taxon>
        <taxon>Atopobiaceae</taxon>
        <taxon>Olsenella</taxon>
    </lineage>
</organism>
<evidence type="ECO:0000256" key="8">
    <source>
        <dbReference type="ARBA" id="ARBA00023136"/>
    </source>
</evidence>
<dbReference type="PROSITE" id="PS51012">
    <property type="entry name" value="ABC_TM2"/>
    <property type="match status" value="1"/>
</dbReference>
<feature type="transmembrane region" description="Helical" evidence="9">
    <location>
        <begin position="135"/>
        <end position="158"/>
    </location>
</feature>
<keyword evidence="5" id="KW-0997">Cell inner membrane</keyword>
<evidence type="ECO:0000256" key="1">
    <source>
        <dbReference type="ARBA" id="ARBA00004429"/>
    </source>
</evidence>
<dbReference type="GO" id="GO:0015920">
    <property type="term" value="P:lipopolysaccharide transport"/>
    <property type="evidence" value="ECO:0007669"/>
    <property type="project" value="TreeGrafter"/>
</dbReference>
<feature type="transmembrane region" description="Helical" evidence="9">
    <location>
        <begin position="198"/>
        <end position="216"/>
    </location>
</feature>
<dbReference type="RefSeq" id="WP_326832195.1">
    <property type="nucleotide sequence ID" value="NZ_VUNC01000002.1"/>
</dbReference>
<gene>
    <name evidence="12" type="ORF">FYJ68_03245</name>
</gene>
<feature type="domain" description="ABC transmembrane type-2" evidence="11">
    <location>
        <begin position="54"/>
        <end position="275"/>
    </location>
</feature>
<dbReference type="AlphaFoldDB" id="A0A6N7XQA4"/>
<keyword evidence="3 9" id="KW-0813">Transport</keyword>
<evidence type="ECO:0000256" key="10">
    <source>
        <dbReference type="SAM" id="MobiDB-lite"/>
    </source>
</evidence>
<evidence type="ECO:0000256" key="9">
    <source>
        <dbReference type="RuleBase" id="RU361157"/>
    </source>
</evidence>
<keyword evidence="7 9" id="KW-1133">Transmembrane helix</keyword>
<evidence type="ECO:0000256" key="6">
    <source>
        <dbReference type="ARBA" id="ARBA00022692"/>
    </source>
</evidence>
<evidence type="ECO:0000259" key="11">
    <source>
        <dbReference type="PROSITE" id="PS51012"/>
    </source>
</evidence>
<evidence type="ECO:0000256" key="7">
    <source>
        <dbReference type="ARBA" id="ARBA00022989"/>
    </source>
</evidence>
<comment type="caution">
    <text evidence="12">The sequence shown here is derived from an EMBL/GenBank/DDBJ whole genome shotgun (WGS) entry which is preliminary data.</text>
</comment>
<reference evidence="12 13" key="1">
    <citation type="submission" date="2019-08" db="EMBL/GenBank/DDBJ databases">
        <title>In-depth cultivation of the pig gut microbiome towards novel bacterial diversity and tailored functional studies.</title>
        <authorList>
            <person name="Wylensek D."/>
            <person name="Hitch T.C.A."/>
            <person name="Clavel T."/>
        </authorList>
    </citation>
    <scope>NUCLEOTIDE SEQUENCE [LARGE SCALE GENOMIC DNA]</scope>
    <source>
        <strain evidence="12 13">CA-Schmier-601-WT-1</strain>
    </source>
</reference>
<evidence type="ECO:0000256" key="2">
    <source>
        <dbReference type="ARBA" id="ARBA00007783"/>
    </source>
</evidence>
<feature type="compositionally biased region" description="Basic and acidic residues" evidence="10">
    <location>
        <begin position="15"/>
        <end position="25"/>
    </location>
</feature>
<name>A0A6N7XQA4_9ACTN</name>
<dbReference type="GO" id="GO:0043190">
    <property type="term" value="C:ATP-binding cassette (ABC) transporter complex"/>
    <property type="evidence" value="ECO:0007669"/>
    <property type="project" value="InterPro"/>
</dbReference>
<evidence type="ECO:0000313" key="12">
    <source>
        <dbReference type="EMBL" id="MST72129.1"/>
    </source>
</evidence>
<feature type="transmembrane region" description="Helical" evidence="9">
    <location>
        <begin position="90"/>
        <end position="114"/>
    </location>
</feature>
<dbReference type="PANTHER" id="PTHR30413:SF8">
    <property type="entry name" value="TRANSPORT PERMEASE PROTEIN"/>
    <property type="match status" value="1"/>
</dbReference>
<feature type="transmembrane region" description="Helical" evidence="9">
    <location>
        <begin position="53"/>
        <end position="78"/>
    </location>
</feature>
<feature type="transmembrane region" description="Helical" evidence="9">
    <location>
        <begin position="253"/>
        <end position="272"/>
    </location>
</feature>
<comment type="similarity">
    <text evidence="2 9">Belongs to the ABC-2 integral membrane protein family.</text>
</comment>
<comment type="subcellular location">
    <subcellularLocation>
        <location evidence="1">Cell inner membrane</location>
        <topology evidence="1">Multi-pass membrane protein</topology>
    </subcellularLocation>
    <subcellularLocation>
        <location evidence="9">Cell membrane</location>
        <topology evidence="9">Multi-pass membrane protein</topology>
    </subcellularLocation>
</comment>
<proteinExistence type="inferred from homology"/>
<dbReference type="PANTHER" id="PTHR30413">
    <property type="entry name" value="INNER MEMBRANE TRANSPORT PERMEASE"/>
    <property type="match status" value="1"/>
</dbReference>
<dbReference type="PIRSF" id="PIRSF006648">
    <property type="entry name" value="DrrB"/>
    <property type="match status" value="1"/>
</dbReference>
<accession>A0A6N7XQA4</accession>
<keyword evidence="6 9" id="KW-0812">Transmembrane</keyword>
<evidence type="ECO:0000256" key="5">
    <source>
        <dbReference type="ARBA" id="ARBA00022519"/>
    </source>
</evidence>
<evidence type="ECO:0000256" key="3">
    <source>
        <dbReference type="ARBA" id="ARBA00022448"/>
    </source>
</evidence>
<keyword evidence="13" id="KW-1185">Reference proteome</keyword>
<keyword evidence="4 9" id="KW-1003">Cell membrane</keyword>
<keyword evidence="8 9" id="KW-0472">Membrane</keyword>
<dbReference type="GO" id="GO:0140359">
    <property type="term" value="F:ABC-type transporter activity"/>
    <property type="evidence" value="ECO:0007669"/>
    <property type="project" value="InterPro"/>
</dbReference>
<dbReference type="Pfam" id="PF01061">
    <property type="entry name" value="ABC2_membrane"/>
    <property type="match status" value="1"/>
</dbReference>
<sequence>MDDKTATVETPEGEEGAKSKPREDAWYPPKQRDLAVIRQLVSKDFKLKYRRSALGVAWSVLNPLLMMIVMAAVFSSFMKFGSDSVVNFPLYLIIGNTTFTLLADSTNGGMGSILGAASLLKKVKINRWVFPVQKVLSALVNYAFSLIAVALVMLFFRIPLTPLALLLPVGLLLMTVFCIGLSFFLAAASVFFRDVMHLWGVILTAWTYATPIFYVIDILPGWMKTFENFNPLYLFITFFRDVLLFQRVPTLSLWIRLILFALVSLGIGYVVFHRHEHKFILFI</sequence>
<feature type="region of interest" description="Disordered" evidence="10">
    <location>
        <begin position="1"/>
        <end position="25"/>
    </location>
</feature>
<dbReference type="Proteomes" id="UP000469325">
    <property type="component" value="Unassembled WGS sequence"/>
</dbReference>
<feature type="transmembrane region" description="Helical" evidence="9">
    <location>
        <begin position="164"/>
        <end position="186"/>
    </location>
</feature>